<feature type="transmembrane region" description="Helical" evidence="4">
    <location>
        <begin position="327"/>
        <end position="349"/>
    </location>
</feature>
<feature type="transmembrane region" description="Helical" evidence="4">
    <location>
        <begin position="172"/>
        <end position="191"/>
    </location>
</feature>
<keyword evidence="2 4" id="KW-1133">Transmembrane helix</keyword>
<feature type="transmembrane region" description="Helical" evidence="4">
    <location>
        <begin position="82"/>
        <end position="101"/>
    </location>
</feature>
<feature type="transmembrane region" description="Helical" evidence="4">
    <location>
        <begin position="55"/>
        <end position="75"/>
    </location>
</feature>
<organism evidence="6 7">
    <name type="scientific">Zeimonas arvi</name>
    <dbReference type="NCBI Taxonomy" id="2498847"/>
    <lineage>
        <taxon>Bacteria</taxon>
        <taxon>Pseudomonadati</taxon>
        <taxon>Pseudomonadota</taxon>
        <taxon>Betaproteobacteria</taxon>
        <taxon>Burkholderiales</taxon>
        <taxon>Burkholderiaceae</taxon>
        <taxon>Zeimonas</taxon>
    </lineage>
</organism>
<dbReference type="Pfam" id="PF07690">
    <property type="entry name" value="MFS_1"/>
    <property type="match status" value="1"/>
</dbReference>
<feature type="transmembrane region" description="Helical" evidence="4">
    <location>
        <begin position="12"/>
        <end position="35"/>
    </location>
</feature>
<sequence length="419" mass="43437">MSPTVVGRATLFRGWYVVWAAFAAMTVIFGVAYSFAAFFQPWSVEFDAQRADVSWVFGLSSLLYFSLGAVGGALADRFGPRATGLAGMSCLAAGLLASSFATDLASIYLAYGLGIGLGVALVYTPSMGAVQPWFARRRGLASGIASSGIGAGTLVVPILASWLIANLDWREAMRWLALGVVLAGFAAAWFLDRDPARHGLAPDGLPLSAASGLAADATTRRGAPAGLTLREALRAPSFRWLYASTLAAGVPMFVPFAHLSASARDAGIADTEAVALVGLIGIGSLLGRFGIGGFADRLGRLQTRIIVEAMLGASFLIWASADGYPAFAVFALVFGLSYGGIVSLLPPICSDLYGLRAVSGIIGLLYTGAAFGALLGPVAAGALFDAHGHYGWAMALCATGSVLATFCAWRVMRMAPRQA</sequence>
<keyword evidence="7" id="KW-1185">Reference proteome</keyword>
<feature type="transmembrane region" description="Helical" evidence="4">
    <location>
        <begin position="107"/>
        <end position="128"/>
    </location>
</feature>
<feature type="transmembrane region" description="Helical" evidence="4">
    <location>
        <begin position="273"/>
        <end position="291"/>
    </location>
</feature>
<dbReference type="EMBL" id="VDUY01000002">
    <property type="protein sequence ID" value="TXL66954.1"/>
    <property type="molecule type" value="Genomic_DNA"/>
</dbReference>
<evidence type="ECO:0000256" key="1">
    <source>
        <dbReference type="ARBA" id="ARBA00022692"/>
    </source>
</evidence>
<keyword evidence="1 4" id="KW-0812">Transmembrane</keyword>
<dbReference type="InterPro" id="IPR050327">
    <property type="entry name" value="Proton-linked_MCT"/>
</dbReference>
<evidence type="ECO:0000256" key="2">
    <source>
        <dbReference type="ARBA" id="ARBA00022989"/>
    </source>
</evidence>
<feature type="transmembrane region" description="Helical" evidence="4">
    <location>
        <begin position="140"/>
        <end position="160"/>
    </location>
</feature>
<feature type="domain" description="Major facilitator superfamily (MFS) profile" evidence="5">
    <location>
        <begin position="16"/>
        <end position="416"/>
    </location>
</feature>
<dbReference type="OrthoDB" id="3573349at2"/>
<dbReference type="InterPro" id="IPR011701">
    <property type="entry name" value="MFS"/>
</dbReference>
<dbReference type="RefSeq" id="WP_147703203.1">
    <property type="nucleotide sequence ID" value="NZ_VDUY01000002.1"/>
</dbReference>
<protein>
    <submittedName>
        <fullName evidence="6">MFS transporter</fullName>
    </submittedName>
</protein>
<evidence type="ECO:0000313" key="6">
    <source>
        <dbReference type="EMBL" id="TXL66954.1"/>
    </source>
</evidence>
<dbReference type="PANTHER" id="PTHR11360:SF284">
    <property type="entry name" value="EG:103B4.3 PROTEIN-RELATED"/>
    <property type="match status" value="1"/>
</dbReference>
<proteinExistence type="predicted"/>
<name>A0A5C8P0X0_9BURK</name>
<gene>
    <name evidence="6" type="ORF">FHP08_04830</name>
</gene>
<evidence type="ECO:0000259" key="5">
    <source>
        <dbReference type="PROSITE" id="PS50850"/>
    </source>
</evidence>
<feature type="transmembrane region" description="Helical" evidence="4">
    <location>
        <begin position="240"/>
        <end position="261"/>
    </location>
</feature>
<dbReference type="Gene3D" id="1.20.1250.20">
    <property type="entry name" value="MFS general substrate transporter like domains"/>
    <property type="match status" value="2"/>
</dbReference>
<dbReference type="Proteomes" id="UP000321548">
    <property type="component" value="Unassembled WGS sequence"/>
</dbReference>
<feature type="transmembrane region" description="Helical" evidence="4">
    <location>
        <begin position="361"/>
        <end position="384"/>
    </location>
</feature>
<evidence type="ECO:0000313" key="7">
    <source>
        <dbReference type="Proteomes" id="UP000321548"/>
    </source>
</evidence>
<dbReference type="SUPFAM" id="SSF103473">
    <property type="entry name" value="MFS general substrate transporter"/>
    <property type="match status" value="1"/>
</dbReference>
<feature type="transmembrane region" description="Helical" evidence="4">
    <location>
        <begin position="390"/>
        <end position="409"/>
    </location>
</feature>
<evidence type="ECO:0000256" key="3">
    <source>
        <dbReference type="ARBA" id="ARBA00023136"/>
    </source>
</evidence>
<keyword evidence="3 4" id="KW-0472">Membrane</keyword>
<evidence type="ECO:0000256" key="4">
    <source>
        <dbReference type="SAM" id="Phobius"/>
    </source>
</evidence>
<dbReference type="AlphaFoldDB" id="A0A5C8P0X0"/>
<dbReference type="InterPro" id="IPR036259">
    <property type="entry name" value="MFS_trans_sf"/>
</dbReference>
<accession>A0A5C8P0X0</accession>
<dbReference type="InterPro" id="IPR020846">
    <property type="entry name" value="MFS_dom"/>
</dbReference>
<reference evidence="6 7" key="1">
    <citation type="submission" date="2019-06" db="EMBL/GenBank/DDBJ databases">
        <title>Quisquiliibacterium sp. nov., isolated from a maize field.</title>
        <authorList>
            <person name="Lin S.-Y."/>
            <person name="Tsai C.-F."/>
            <person name="Young C.-C."/>
        </authorList>
    </citation>
    <scope>NUCLEOTIDE SEQUENCE [LARGE SCALE GENOMIC DNA]</scope>
    <source>
        <strain evidence="6 7">CC-CFT501</strain>
    </source>
</reference>
<dbReference type="PROSITE" id="PS50850">
    <property type="entry name" value="MFS"/>
    <property type="match status" value="1"/>
</dbReference>
<dbReference type="GO" id="GO:0022857">
    <property type="term" value="F:transmembrane transporter activity"/>
    <property type="evidence" value="ECO:0007669"/>
    <property type="project" value="InterPro"/>
</dbReference>
<comment type="caution">
    <text evidence="6">The sequence shown here is derived from an EMBL/GenBank/DDBJ whole genome shotgun (WGS) entry which is preliminary data.</text>
</comment>
<dbReference type="PANTHER" id="PTHR11360">
    <property type="entry name" value="MONOCARBOXYLATE TRANSPORTER"/>
    <property type="match status" value="1"/>
</dbReference>